<accession>A0A9D2LF10</accession>
<feature type="region of interest" description="Disordered" evidence="1">
    <location>
        <begin position="79"/>
        <end position="103"/>
    </location>
</feature>
<sequence>MLPADALIRRTGATPLTRRSLFAGAGATATVLALAACDDTPTGTQEATVDGPAATLSEYGKSSGDAPVWQVTFDLDEDEDAPETYSGSTQATRHAALETKRSEQEWTASDPLLVLDPYGTTRTGLYVHFADASAGALEFTITADATAEYHRTAANHTADGTGFTGLLVGLIPGARNRLALTWTPTGGDPVTREIHIQPPGASSGYQTQLSIDVPEPDALSEGLFAITGVSSAGNTTFLFDNEGVGRGQLLSTDHPTHNLRVEEGRLVVATGSRQVSVIDPFGHADPIIDTGDQVIHHDLEVHGDLVYALTSEVGDDRVEDRIIRIDLSSGDVDEVVDLQTVFPAYEELAHAREDGFAGGTDATGKDWIHINSLQIVDEIMYLSARETSTVIALDGALEPDTDAEPSVRWMIGVEGIWEGTGYEDLFLAPEGSPTGNAGQHSVARLDDDSLPEGQYYVEMFNNNHWFMGTRDEEVWADVGPDTAYPGDLDGQSHILRYLVDENAGTFSEDLRVDVAYSSVVSNVQRIGGDSIENPMVVNSGKANVFTEHAPDGQLLGTFRYDSSNMAYRVYKDAFEGFWFVGS</sequence>
<organism evidence="2 3">
    <name type="scientific">Candidatus Brachybacterium merdavium</name>
    <dbReference type="NCBI Taxonomy" id="2838513"/>
    <lineage>
        <taxon>Bacteria</taxon>
        <taxon>Bacillati</taxon>
        <taxon>Actinomycetota</taxon>
        <taxon>Actinomycetes</taxon>
        <taxon>Micrococcales</taxon>
        <taxon>Dermabacteraceae</taxon>
        <taxon>Brachybacterium</taxon>
    </lineage>
</organism>
<evidence type="ECO:0000313" key="2">
    <source>
        <dbReference type="EMBL" id="HJB11492.1"/>
    </source>
</evidence>
<gene>
    <name evidence="2" type="ORF">H9786_13380</name>
</gene>
<evidence type="ECO:0000256" key="1">
    <source>
        <dbReference type="SAM" id="MobiDB-lite"/>
    </source>
</evidence>
<dbReference type="PROSITE" id="PS51318">
    <property type="entry name" value="TAT"/>
    <property type="match status" value="1"/>
</dbReference>
<dbReference type="Proteomes" id="UP000823823">
    <property type="component" value="Unassembled WGS sequence"/>
</dbReference>
<protein>
    <submittedName>
        <fullName evidence="2">Aryl-sulfate sulfotransferase</fullName>
    </submittedName>
</protein>
<reference evidence="2" key="1">
    <citation type="journal article" date="2021" name="PeerJ">
        <title>Extensive microbial diversity within the chicken gut microbiome revealed by metagenomics and culture.</title>
        <authorList>
            <person name="Gilroy R."/>
            <person name="Ravi A."/>
            <person name="Getino M."/>
            <person name="Pursley I."/>
            <person name="Horton D.L."/>
            <person name="Alikhan N.F."/>
            <person name="Baker D."/>
            <person name="Gharbi K."/>
            <person name="Hall N."/>
            <person name="Watson M."/>
            <person name="Adriaenssens E.M."/>
            <person name="Foster-Nyarko E."/>
            <person name="Jarju S."/>
            <person name="Secka A."/>
            <person name="Antonio M."/>
            <person name="Oren A."/>
            <person name="Chaudhuri R.R."/>
            <person name="La Ragione R."/>
            <person name="Hildebrand F."/>
            <person name="Pallen M.J."/>
        </authorList>
    </citation>
    <scope>NUCLEOTIDE SEQUENCE</scope>
    <source>
        <strain evidence="2">ChiHjej13B12-24818</strain>
    </source>
</reference>
<comment type="caution">
    <text evidence="2">The sequence shown here is derived from an EMBL/GenBank/DDBJ whole genome shotgun (WGS) entry which is preliminary data.</text>
</comment>
<evidence type="ECO:0000313" key="3">
    <source>
        <dbReference type="Proteomes" id="UP000823823"/>
    </source>
</evidence>
<dbReference type="InterPro" id="IPR006311">
    <property type="entry name" value="TAT_signal"/>
</dbReference>
<dbReference type="EMBL" id="DWZH01000103">
    <property type="protein sequence ID" value="HJB11492.1"/>
    <property type="molecule type" value="Genomic_DNA"/>
</dbReference>
<proteinExistence type="predicted"/>
<dbReference type="Pfam" id="PF05935">
    <property type="entry name" value="Arylsulfotrans"/>
    <property type="match status" value="1"/>
</dbReference>
<dbReference type="GO" id="GO:0004062">
    <property type="term" value="F:aryl sulfotransferase activity"/>
    <property type="evidence" value="ECO:0007669"/>
    <property type="project" value="InterPro"/>
</dbReference>
<reference evidence="2" key="2">
    <citation type="submission" date="2021-04" db="EMBL/GenBank/DDBJ databases">
        <authorList>
            <person name="Gilroy R."/>
        </authorList>
    </citation>
    <scope>NUCLEOTIDE SEQUENCE</scope>
    <source>
        <strain evidence="2">ChiHjej13B12-24818</strain>
    </source>
</reference>
<dbReference type="AlphaFoldDB" id="A0A9D2LF10"/>
<dbReference type="InterPro" id="IPR010262">
    <property type="entry name" value="Arylsulfotransferase_bact"/>
</dbReference>
<name>A0A9D2LF10_9MICO</name>